<keyword evidence="5" id="KW-1185">Reference proteome</keyword>
<evidence type="ECO:0000259" key="3">
    <source>
        <dbReference type="Pfam" id="PF05036"/>
    </source>
</evidence>
<dbReference type="Pfam" id="PF05036">
    <property type="entry name" value="SPOR"/>
    <property type="match status" value="1"/>
</dbReference>
<feature type="compositionally biased region" description="Low complexity" evidence="1">
    <location>
        <begin position="203"/>
        <end position="214"/>
    </location>
</feature>
<sequence length="331" mass="33480">MTDERRLADDGPDSGEDSRRQLWFRAGVAGGLIALLLGALAVFDHLSKPRGSEEVALPTKPIAPAQVASDVGRDAPPEVIRAGSEGPQAGAAEEQPAEATVPPMLPRDSEGAGAPVDRLESPRVPTARPNQAAPSAHGREVEHRAPARADETPRSAAVPVPAAPPVTPPAQAPRVPAAAAPALVQQTSPAPQRDLPPAGTVVAPRPAGSAPTASPAPAVAVSVAAQPQSGAAPAPVAGMPARTGAAAPVAAQAAAAPAEALARGYVLQFGFFSSVARAEELKARMAQAGIPAQVETRLVVGPFADRREALAAQSRLREKGIDTGVLLPLGR</sequence>
<feature type="domain" description="SPOR" evidence="3">
    <location>
        <begin position="263"/>
        <end position="322"/>
    </location>
</feature>
<evidence type="ECO:0000256" key="2">
    <source>
        <dbReference type="SAM" id="Phobius"/>
    </source>
</evidence>
<reference evidence="4 5" key="1">
    <citation type="submission" date="2020-04" db="EMBL/GenBank/DDBJ databases">
        <title>Zoogloea sp. G-4-1-14 isolated from soil.</title>
        <authorList>
            <person name="Dahal R.H."/>
        </authorList>
    </citation>
    <scope>NUCLEOTIDE SEQUENCE [LARGE SCALE GENOMIC DNA]</scope>
    <source>
        <strain evidence="4 5">G-4-1-14</strain>
    </source>
</reference>
<dbReference type="Proteomes" id="UP000580043">
    <property type="component" value="Unassembled WGS sequence"/>
</dbReference>
<gene>
    <name evidence="4" type="ORF">HHL15_12800</name>
</gene>
<feature type="compositionally biased region" description="Low complexity" evidence="1">
    <location>
        <begin position="172"/>
        <end position="182"/>
    </location>
</feature>
<evidence type="ECO:0000313" key="5">
    <source>
        <dbReference type="Proteomes" id="UP000580043"/>
    </source>
</evidence>
<keyword evidence="2" id="KW-0472">Membrane</keyword>
<evidence type="ECO:0000256" key="1">
    <source>
        <dbReference type="SAM" id="MobiDB-lite"/>
    </source>
</evidence>
<protein>
    <submittedName>
        <fullName evidence="4">SPOR domain-containing protein</fullName>
    </submittedName>
</protein>
<feature type="compositionally biased region" description="Basic and acidic residues" evidence="1">
    <location>
        <begin position="137"/>
        <end position="153"/>
    </location>
</feature>
<name>A0A848G6T3_9RHOO</name>
<feature type="transmembrane region" description="Helical" evidence="2">
    <location>
        <begin position="22"/>
        <end position="43"/>
    </location>
</feature>
<organism evidence="4 5">
    <name type="scientific">Zoogloea dura</name>
    <dbReference type="NCBI Taxonomy" id="2728840"/>
    <lineage>
        <taxon>Bacteria</taxon>
        <taxon>Pseudomonadati</taxon>
        <taxon>Pseudomonadota</taxon>
        <taxon>Betaproteobacteria</taxon>
        <taxon>Rhodocyclales</taxon>
        <taxon>Zoogloeaceae</taxon>
        <taxon>Zoogloea</taxon>
    </lineage>
</organism>
<keyword evidence="2" id="KW-0812">Transmembrane</keyword>
<keyword evidence="2" id="KW-1133">Transmembrane helix</keyword>
<feature type="compositionally biased region" description="Low complexity" evidence="1">
    <location>
        <begin position="85"/>
        <end position="99"/>
    </location>
</feature>
<dbReference type="SUPFAM" id="SSF110997">
    <property type="entry name" value="Sporulation related repeat"/>
    <property type="match status" value="1"/>
</dbReference>
<dbReference type="AlphaFoldDB" id="A0A848G6T3"/>
<feature type="region of interest" description="Disordered" evidence="1">
    <location>
        <begin position="51"/>
        <end position="214"/>
    </location>
</feature>
<dbReference type="InterPro" id="IPR007730">
    <property type="entry name" value="SPOR-like_dom"/>
</dbReference>
<proteinExistence type="predicted"/>
<dbReference type="InterPro" id="IPR036680">
    <property type="entry name" value="SPOR-like_sf"/>
</dbReference>
<accession>A0A848G6T3</accession>
<dbReference type="Gene3D" id="3.30.70.1070">
    <property type="entry name" value="Sporulation related repeat"/>
    <property type="match status" value="1"/>
</dbReference>
<dbReference type="GO" id="GO:0042834">
    <property type="term" value="F:peptidoglycan binding"/>
    <property type="evidence" value="ECO:0007669"/>
    <property type="project" value="InterPro"/>
</dbReference>
<comment type="caution">
    <text evidence="4">The sequence shown here is derived from an EMBL/GenBank/DDBJ whole genome shotgun (WGS) entry which is preliminary data.</text>
</comment>
<dbReference type="EMBL" id="JABBGA010000009">
    <property type="protein sequence ID" value="NML26626.1"/>
    <property type="molecule type" value="Genomic_DNA"/>
</dbReference>
<evidence type="ECO:0000313" key="4">
    <source>
        <dbReference type="EMBL" id="NML26626.1"/>
    </source>
</evidence>
<feature type="compositionally biased region" description="Pro residues" evidence="1">
    <location>
        <begin position="161"/>
        <end position="171"/>
    </location>
</feature>
<dbReference type="RefSeq" id="WP_169146168.1">
    <property type="nucleotide sequence ID" value="NZ_JABBGA010000009.1"/>
</dbReference>